<organism evidence="1 2">
    <name type="scientific">Batillaria attramentaria</name>
    <dbReference type="NCBI Taxonomy" id="370345"/>
    <lineage>
        <taxon>Eukaryota</taxon>
        <taxon>Metazoa</taxon>
        <taxon>Spiralia</taxon>
        <taxon>Lophotrochozoa</taxon>
        <taxon>Mollusca</taxon>
        <taxon>Gastropoda</taxon>
        <taxon>Caenogastropoda</taxon>
        <taxon>Sorbeoconcha</taxon>
        <taxon>Cerithioidea</taxon>
        <taxon>Batillariidae</taxon>
        <taxon>Batillaria</taxon>
    </lineage>
</organism>
<evidence type="ECO:0000313" key="2">
    <source>
        <dbReference type="Proteomes" id="UP001519460"/>
    </source>
</evidence>
<dbReference type="Proteomes" id="UP001519460">
    <property type="component" value="Unassembled WGS sequence"/>
</dbReference>
<keyword evidence="2" id="KW-1185">Reference proteome</keyword>
<evidence type="ECO:0000313" key="1">
    <source>
        <dbReference type="EMBL" id="KAK7495660.1"/>
    </source>
</evidence>
<sequence length="71" mass="7500">MWISSCHLGTVERVVRKFTSALCGSQSQSHSNLTSGPATGISGDAGLMETRAASSTCLRSAWLAVESNVYH</sequence>
<dbReference type="AlphaFoldDB" id="A0ABD0L8N9"/>
<gene>
    <name evidence="1" type="ORF">BaRGS_00013107</name>
</gene>
<dbReference type="EMBL" id="JACVVK020000073">
    <property type="protein sequence ID" value="KAK7495660.1"/>
    <property type="molecule type" value="Genomic_DNA"/>
</dbReference>
<proteinExistence type="predicted"/>
<name>A0ABD0L8N9_9CAEN</name>
<comment type="caution">
    <text evidence="1">The sequence shown here is derived from an EMBL/GenBank/DDBJ whole genome shotgun (WGS) entry which is preliminary data.</text>
</comment>
<accession>A0ABD0L8N9</accession>
<protein>
    <submittedName>
        <fullName evidence="1">Uncharacterized protein</fullName>
    </submittedName>
</protein>
<reference evidence="1 2" key="1">
    <citation type="journal article" date="2023" name="Sci. Data">
        <title>Genome assembly of the Korean intertidal mud-creeper Batillaria attramentaria.</title>
        <authorList>
            <person name="Patra A.K."/>
            <person name="Ho P.T."/>
            <person name="Jun S."/>
            <person name="Lee S.J."/>
            <person name="Kim Y."/>
            <person name="Won Y.J."/>
        </authorList>
    </citation>
    <scope>NUCLEOTIDE SEQUENCE [LARGE SCALE GENOMIC DNA]</scope>
    <source>
        <strain evidence="1">Wonlab-2016</strain>
    </source>
</reference>